<proteinExistence type="predicted"/>
<accession>A0A517YI66</accession>
<feature type="chain" id="PRO_5022117473" description="Cytochrome c domain-containing protein" evidence="1">
    <location>
        <begin position="24"/>
        <end position="157"/>
    </location>
</feature>
<evidence type="ECO:0000313" key="3">
    <source>
        <dbReference type="Proteomes" id="UP000315017"/>
    </source>
</evidence>
<dbReference type="AlphaFoldDB" id="A0A517YI66"/>
<evidence type="ECO:0000313" key="2">
    <source>
        <dbReference type="EMBL" id="QDU29927.1"/>
    </source>
</evidence>
<name>A0A517YI66_9BACT</name>
<sequence precursor="true">MKRSLTLLAGSAVTLFAVSTAMALPPIPPYVAEHYAKDPNGAKITETLKMQTGKCAMCHIPGADKKAKGHGLNDFGKAVHDNLKHKLFMAEHAITIDEKATAEQKAAAKTKAMDLLVGALKKAEELKNADGKVFGDLIKAGTMPGNNPPAAPAPPAK</sequence>
<dbReference type="Proteomes" id="UP000315017">
    <property type="component" value="Chromosome"/>
</dbReference>
<keyword evidence="1" id="KW-0732">Signal</keyword>
<keyword evidence="3" id="KW-1185">Reference proteome</keyword>
<dbReference type="RefSeq" id="WP_145094529.1">
    <property type="nucleotide sequence ID" value="NZ_CP036274.1"/>
</dbReference>
<reference evidence="2 3" key="1">
    <citation type="submission" date="2019-02" db="EMBL/GenBank/DDBJ databases">
        <title>Deep-cultivation of Planctomycetes and their phenomic and genomic characterization uncovers novel biology.</title>
        <authorList>
            <person name="Wiegand S."/>
            <person name="Jogler M."/>
            <person name="Boedeker C."/>
            <person name="Pinto D."/>
            <person name="Vollmers J."/>
            <person name="Rivas-Marin E."/>
            <person name="Kohn T."/>
            <person name="Peeters S.H."/>
            <person name="Heuer A."/>
            <person name="Rast P."/>
            <person name="Oberbeckmann S."/>
            <person name="Bunk B."/>
            <person name="Jeske O."/>
            <person name="Meyerdierks A."/>
            <person name="Storesund J.E."/>
            <person name="Kallscheuer N."/>
            <person name="Luecker S."/>
            <person name="Lage O.M."/>
            <person name="Pohl T."/>
            <person name="Merkel B.J."/>
            <person name="Hornburger P."/>
            <person name="Mueller R.-W."/>
            <person name="Bruemmer F."/>
            <person name="Labrenz M."/>
            <person name="Spormann A.M."/>
            <person name="Op den Camp H."/>
            <person name="Overmann J."/>
            <person name="Amann R."/>
            <person name="Jetten M.S.M."/>
            <person name="Mascher T."/>
            <person name="Medema M.H."/>
            <person name="Devos D.P."/>
            <person name="Kaster A.-K."/>
            <person name="Ovreas L."/>
            <person name="Rohde M."/>
            <person name="Galperin M.Y."/>
            <person name="Jogler C."/>
        </authorList>
    </citation>
    <scope>NUCLEOTIDE SEQUENCE [LARGE SCALE GENOMIC DNA]</scope>
    <source>
        <strain evidence="2 3">ETA_A8</strain>
    </source>
</reference>
<evidence type="ECO:0008006" key="4">
    <source>
        <dbReference type="Google" id="ProtNLM"/>
    </source>
</evidence>
<gene>
    <name evidence="2" type="ORF">ETAA8_50440</name>
</gene>
<protein>
    <recommendedName>
        <fullName evidence="4">Cytochrome c domain-containing protein</fullName>
    </recommendedName>
</protein>
<dbReference type="KEGG" id="aagg:ETAA8_50440"/>
<dbReference type="EMBL" id="CP036274">
    <property type="protein sequence ID" value="QDU29927.1"/>
    <property type="molecule type" value="Genomic_DNA"/>
</dbReference>
<feature type="signal peptide" evidence="1">
    <location>
        <begin position="1"/>
        <end position="23"/>
    </location>
</feature>
<evidence type="ECO:0000256" key="1">
    <source>
        <dbReference type="SAM" id="SignalP"/>
    </source>
</evidence>
<dbReference type="OrthoDB" id="281947at2"/>
<organism evidence="2 3">
    <name type="scientific">Anatilimnocola aggregata</name>
    <dbReference type="NCBI Taxonomy" id="2528021"/>
    <lineage>
        <taxon>Bacteria</taxon>
        <taxon>Pseudomonadati</taxon>
        <taxon>Planctomycetota</taxon>
        <taxon>Planctomycetia</taxon>
        <taxon>Pirellulales</taxon>
        <taxon>Pirellulaceae</taxon>
        <taxon>Anatilimnocola</taxon>
    </lineage>
</organism>